<comment type="caution">
    <text evidence="2">The sequence shown here is derived from an EMBL/GenBank/DDBJ whole genome shotgun (WGS) entry which is preliminary data.</text>
</comment>
<gene>
    <name evidence="2" type="ORF">EST38_g11029</name>
</gene>
<keyword evidence="3" id="KW-1185">Reference proteome</keyword>
<dbReference type="InterPro" id="IPR011009">
    <property type="entry name" value="Kinase-like_dom_sf"/>
</dbReference>
<sequence length="308" mass="34424">MEPKHSLPLADCFYKDHVLKGSFEMGKTDRPGGPYSVISRAKLEVQGKLRKVVFKTYRRINDTTATKVAQRTYREVVAWVLLASSPSPCDNINQFHGVWFVDPKLIPEAIPGIPSVVTDYVKYGSLEYTEGQDFGLRLSIVRQLANGLSFMHSLNVIHGDIKPDNFRVNEDGIVKIIDLGLSREETIEHTGLTTTIHPSYLFLAPELIIPDEDDISMFVTKASDVFSFSMSALQILDGRGYASRPFNHCKGPYPVRKAIITKQWPQEQKYPGVIPPTWKIVSACWTSDSSIRPSIDALLADLSAISPL</sequence>
<dbReference type="Pfam" id="PF00069">
    <property type="entry name" value="Pkinase"/>
    <property type="match status" value="1"/>
</dbReference>
<dbReference type="GO" id="GO:0005524">
    <property type="term" value="F:ATP binding"/>
    <property type="evidence" value="ECO:0007669"/>
    <property type="project" value="InterPro"/>
</dbReference>
<feature type="domain" description="Protein kinase" evidence="1">
    <location>
        <begin position="23"/>
        <end position="308"/>
    </location>
</feature>
<evidence type="ECO:0000313" key="3">
    <source>
        <dbReference type="Proteomes" id="UP000290288"/>
    </source>
</evidence>
<dbReference type="Gene3D" id="1.10.510.10">
    <property type="entry name" value="Transferase(Phosphotransferase) domain 1"/>
    <property type="match status" value="1"/>
</dbReference>
<organism evidence="2 3">
    <name type="scientific">Candolleomyces aberdarensis</name>
    <dbReference type="NCBI Taxonomy" id="2316362"/>
    <lineage>
        <taxon>Eukaryota</taxon>
        <taxon>Fungi</taxon>
        <taxon>Dikarya</taxon>
        <taxon>Basidiomycota</taxon>
        <taxon>Agaricomycotina</taxon>
        <taxon>Agaricomycetes</taxon>
        <taxon>Agaricomycetidae</taxon>
        <taxon>Agaricales</taxon>
        <taxon>Agaricineae</taxon>
        <taxon>Psathyrellaceae</taxon>
        <taxon>Candolleomyces</taxon>
    </lineage>
</organism>
<reference evidence="2 3" key="1">
    <citation type="submission" date="2019-01" db="EMBL/GenBank/DDBJ databases">
        <title>Draft genome sequence of Psathyrella aberdarensis IHI B618.</title>
        <authorList>
            <person name="Buettner E."/>
            <person name="Kellner H."/>
        </authorList>
    </citation>
    <scope>NUCLEOTIDE SEQUENCE [LARGE SCALE GENOMIC DNA]</scope>
    <source>
        <strain evidence="2 3">IHI B618</strain>
    </source>
</reference>
<proteinExistence type="predicted"/>
<name>A0A4Q2D5W7_9AGAR</name>
<evidence type="ECO:0000259" key="1">
    <source>
        <dbReference type="PROSITE" id="PS50011"/>
    </source>
</evidence>
<dbReference type="Proteomes" id="UP000290288">
    <property type="component" value="Unassembled WGS sequence"/>
</dbReference>
<dbReference type="SMART" id="SM00220">
    <property type="entry name" value="S_TKc"/>
    <property type="match status" value="1"/>
</dbReference>
<dbReference type="STRING" id="2316362.A0A4Q2D5W7"/>
<dbReference type="GO" id="GO:0007165">
    <property type="term" value="P:signal transduction"/>
    <property type="evidence" value="ECO:0007669"/>
    <property type="project" value="TreeGrafter"/>
</dbReference>
<dbReference type="PROSITE" id="PS50011">
    <property type="entry name" value="PROTEIN_KINASE_DOM"/>
    <property type="match status" value="1"/>
</dbReference>
<dbReference type="InterPro" id="IPR050167">
    <property type="entry name" value="Ser_Thr_protein_kinase"/>
</dbReference>
<dbReference type="OrthoDB" id="5966500at2759"/>
<dbReference type="PANTHER" id="PTHR23257">
    <property type="entry name" value="SERINE-THREONINE PROTEIN KINASE"/>
    <property type="match status" value="1"/>
</dbReference>
<dbReference type="GO" id="GO:0005737">
    <property type="term" value="C:cytoplasm"/>
    <property type="evidence" value="ECO:0007669"/>
    <property type="project" value="TreeGrafter"/>
</dbReference>
<protein>
    <recommendedName>
        <fullName evidence="1">Protein kinase domain-containing protein</fullName>
    </recommendedName>
</protein>
<dbReference type="AlphaFoldDB" id="A0A4Q2D5W7"/>
<dbReference type="InterPro" id="IPR000719">
    <property type="entry name" value="Prot_kinase_dom"/>
</dbReference>
<dbReference type="SUPFAM" id="SSF56112">
    <property type="entry name" value="Protein kinase-like (PK-like)"/>
    <property type="match status" value="1"/>
</dbReference>
<dbReference type="EMBL" id="SDEE01000640">
    <property type="protein sequence ID" value="RXW14823.1"/>
    <property type="molecule type" value="Genomic_DNA"/>
</dbReference>
<accession>A0A4Q2D5W7</accession>
<evidence type="ECO:0000313" key="2">
    <source>
        <dbReference type="EMBL" id="RXW14823.1"/>
    </source>
</evidence>
<dbReference type="GO" id="GO:0004672">
    <property type="term" value="F:protein kinase activity"/>
    <property type="evidence" value="ECO:0007669"/>
    <property type="project" value="InterPro"/>
</dbReference>